<keyword evidence="2" id="KW-1185">Reference proteome</keyword>
<name>A0A172Y1Z9_9FLAO</name>
<dbReference type="Pfam" id="PF11751">
    <property type="entry name" value="PorP_SprF"/>
    <property type="match status" value="1"/>
</dbReference>
<dbReference type="NCBIfam" id="TIGR03519">
    <property type="entry name" value="T9SS_PorP_fam"/>
    <property type="match status" value="1"/>
</dbReference>
<dbReference type="AlphaFoldDB" id="A0A172Y1Z9"/>
<accession>A0A172Y1Z9</accession>
<keyword evidence="1" id="KW-0614">Plasmid</keyword>
<protein>
    <recommendedName>
        <fullName evidence="3">Type IX secretion system membrane protein PorP/SprF</fullName>
    </recommendedName>
</protein>
<dbReference type="EMBL" id="CP015200">
    <property type="protein sequence ID" value="ANF53289.1"/>
    <property type="molecule type" value="Genomic_DNA"/>
</dbReference>
<dbReference type="Proteomes" id="UP000077824">
    <property type="component" value="Plasmid pMP01"/>
</dbReference>
<proteinExistence type="predicted"/>
<reference evidence="1 2" key="1">
    <citation type="submission" date="2016-04" db="EMBL/GenBank/DDBJ databases">
        <title>Complete Genome Sequence of Chryseobacterium sp. IHBB 10212.</title>
        <authorList>
            <person name="Pal M."/>
            <person name="Swarnkar M.K."/>
            <person name="Kaushal K."/>
            <person name="Chhibber S."/>
            <person name="Singh A.K."/>
            <person name="Gulati A."/>
        </authorList>
    </citation>
    <scope>NUCLEOTIDE SEQUENCE [LARGE SCALE GENOMIC DNA]</scope>
    <source>
        <strain evidence="1 2">IHBB 10212</strain>
        <plasmid evidence="1 2">pMP01</plasmid>
    </source>
</reference>
<evidence type="ECO:0000313" key="1">
    <source>
        <dbReference type="EMBL" id="ANF53289.1"/>
    </source>
</evidence>
<organism evidence="1 2">
    <name type="scientific">Chryseobacterium glaciei</name>
    <dbReference type="NCBI Taxonomy" id="1685010"/>
    <lineage>
        <taxon>Bacteria</taxon>
        <taxon>Pseudomonadati</taxon>
        <taxon>Bacteroidota</taxon>
        <taxon>Flavobacteriia</taxon>
        <taxon>Flavobacteriales</taxon>
        <taxon>Weeksellaceae</taxon>
        <taxon>Chryseobacterium group</taxon>
        <taxon>Chryseobacterium</taxon>
    </lineage>
</organism>
<evidence type="ECO:0000313" key="2">
    <source>
        <dbReference type="Proteomes" id="UP000077824"/>
    </source>
</evidence>
<sequence>MGSTYFQNQYLANPAMAGIQQDWKVNVGYKVQWTAIEGAPTMQAVTADYGTVGKKIGLGVNFYNENAGVILRTGIKGTYAYHLALNDNQSFLDFGISGGIMNEWIDYDKVIGDPTDLSLQQFNARRWYADGDFGIAYRNERLTVQGALPNVKRFLNRDLRRNTIDRSLYMAAVSYKFTNPNFTIEPKAVYRGVENYKDMVDIGGEFICFENKLMMSAMYHSTHSVTAGIGTFYQNQLRILCLYTTGPADLRKYSNGEFEIALQYQLNRKYRE</sequence>
<dbReference type="KEGG" id="chh:A0O34_21945"/>
<evidence type="ECO:0008006" key="3">
    <source>
        <dbReference type="Google" id="ProtNLM"/>
    </source>
</evidence>
<dbReference type="InterPro" id="IPR019861">
    <property type="entry name" value="PorP/SprF_Bacteroidetes"/>
</dbReference>
<gene>
    <name evidence="1" type="ORF">A0O34_21945</name>
</gene>
<geneLocation type="plasmid" evidence="1 2">
    <name>pMP01</name>
</geneLocation>